<feature type="transmembrane region" description="Helical" evidence="9">
    <location>
        <begin position="6"/>
        <end position="26"/>
    </location>
</feature>
<keyword evidence="4 9" id="KW-0812">Transmembrane</keyword>
<dbReference type="Gene3D" id="1.10.3430.10">
    <property type="entry name" value="Ammonium transporter AmtB like domains"/>
    <property type="match status" value="1"/>
</dbReference>
<evidence type="ECO:0000256" key="8">
    <source>
        <dbReference type="ARBA" id="ARBA00050025"/>
    </source>
</evidence>
<evidence type="ECO:0000256" key="9">
    <source>
        <dbReference type="RuleBase" id="RU362002"/>
    </source>
</evidence>
<dbReference type="RefSeq" id="WP_188783144.1">
    <property type="nucleotide sequence ID" value="NZ_BMNI01000002.1"/>
</dbReference>
<name>A0ABQ2N8R9_9ACTN</name>
<keyword evidence="7 9" id="KW-0924">Ammonia transport</keyword>
<evidence type="ECO:0000256" key="6">
    <source>
        <dbReference type="ARBA" id="ARBA00023136"/>
    </source>
</evidence>
<feature type="transmembrane region" description="Helical" evidence="9">
    <location>
        <begin position="163"/>
        <end position="188"/>
    </location>
</feature>
<evidence type="ECO:0000256" key="1">
    <source>
        <dbReference type="ARBA" id="ARBA00004141"/>
    </source>
</evidence>
<reference evidence="12" key="1">
    <citation type="journal article" date="2019" name="Int. J. Syst. Evol. Microbiol.">
        <title>The Global Catalogue of Microorganisms (GCM) 10K type strain sequencing project: providing services to taxonomists for standard genome sequencing and annotation.</title>
        <authorList>
            <consortium name="The Broad Institute Genomics Platform"/>
            <consortium name="The Broad Institute Genome Sequencing Center for Infectious Disease"/>
            <person name="Wu L."/>
            <person name="Ma J."/>
        </authorList>
    </citation>
    <scope>NUCLEOTIDE SEQUENCE [LARGE SCALE GENOMIC DNA]</scope>
    <source>
        <strain evidence="12">CGMCC 4.7371</strain>
    </source>
</reference>
<feature type="transmembrane region" description="Helical" evidence="9">
    <location>
        <begin position="319"/>
        <end position="343"/>
    </location>
</feature>
<dbReference type="Pfam" id="PF00909">
    <property type="entry name" value="Ammonium_transp"/>
    <property type="match status" value="1"/>
</dbReference>
<feature type="transmembrane region" description="Helical" evidence="9">
    <location>
        <begin position="263"/>
        <end position="281"/>
    </location>
</feature>
<dbReference type="PANTHER" id="PTHR43029:SF10">
    <property type="entry name" value="AMMONIUM TRANSPORTER MEP2"/>
    <property type="match status" value="1"/>
</dbReference>
<feature type="transmembrane region" description="Helical" evidence="9">
    <location>
        <begin position="287"/>
        <end position="307"/>
    </location>
</feature>
<dbReference type="InterPro" id="IPR029020">
    <property type="entry name" value="Ammonium/urea_transptr"/>
</dbReference>
<feature type="domain" description="Ammonium transporter AmtB-like" evidence="10">
    <location>
        <begin position="6"/>
        <end position="412"/>
    </location>
</feature>
<evidence type="ECO:0000313" key="12">
    <source>
        <dbReference type="Proteomes" id="UP000655410"/>
    </source>
</evidence>
<organism evidence="11 12">
    <name type="scientific">Nocardioides phosphati</name>
    <dbReference type="NCBI Taxonomy" id="1867775"/>
    <lineage>
        <taxon>Bacteria</taxon>
        <taxon>Bacillati</taxon>
        <taxon>Actinomycetota</taxon>
        <taxon>Actinomycetes</taxon>
        <taxon>Propionibacteriales</taxon>
        <taxon>Nocardioidaceae</taxon>
        <taxon>Nocardioides</taxon>
    </lineage>
</organism>
<dbReference type="NCBIfam" id="TIGR00836">
    <property type="entry name" value="amt"/>
    <property type="match status" value="1"/>
</dbReference>
<keyword evidence="12" id="KW-1185">Reference proteome</keyword>
<keyword evidence="5 9" id="KW-1133">Transmembrane helix</keyword>
<comment type="subcellular location">
    <subcellularLocation>
        <location evidence="9">Cell membrane</location>
        <topology evidence="9">Multi-pass membrane protein</topology>
    </subcellularLocation>
    <subcellularLocation>
        <location evidence="1">Membrane</location>
        <topology evidence="1">Multi-pass membrane protein</topology>
    </subcellularLocation>
</comment>
<protein>
    <recommendedName>
        <fullName evidence="8 9">Ammonium transporter</fullName>
    </recommendedName>
</protein>
<evidence type="ECO:0000256" key="5">
    <source>
        <dbReference type="ARBA" id="ARBA00022989"/>
    </source>
</evidence>
<feature type="transmembrane region" description="Helical" evidence="9">
    <location>
        <begin position="120"/>
        <end position="143"/>
    </location>
</feature>
<comment type="similarity">
    <text evidence="2 9">Belongs to the ammonia transporter channel (TC 1.A.11.2) family.</text>
</comment>
<keyword evidence="3 9" id="KW-0813">Transport</keyword>
<dbReference type="Proteomes" id="UP000655410">
    <property type="component" value="Unassembled WGS sequence"/>
</dbReference>
<keyword evidence="6 9" id="KW-0472">Membrane</keyword>
<evidence type="ECO:0000256" key="4">
    <source>
        <dbReference type="ARBA" id="ARBA00022692"/>
    </source>
</evidence>
<dbReference type="PANTHER" id="PTHR43029">
    <property type="entry name" value="AMMONIUM TRANSPORTER MEP2"/>
    <property type="match status" value="1"/>
</dbReference>
<gene>
    <name evidence="11" type="primary">amtB</name>
    <name evidence="11" type="ORF">GCM10011584_12540</name>
</gene>
<evidence type="ECO:0000256" key="2">
    <source>
        <dbReference type="ARBA" id="ARBA00005887"/>
    </source>
</evidence>
<feature type="transmembrane region" description="Helical" evidence="9">
    <location>
        <begin position="92"/>
        <end position="113"/>
    </location>
</feature>
<evidence type="ECO:0000259" key="10">
    <source>
        <dbReference type="Pfam" id="PF00909"/>
    </source>
</evidence>
<evidence type="ECO:0000256" key="7">
    <source>
        <dbReference type="ARBA" id="ARBA00023177"/>
    </source>
</evidence>
<dbReference type="InterPro" id="IPR018047">
    <property type="entry name" value="Ammonium_transpt_CS"/>
</dbReference>
<proteinExistence type="inferred from homology"/>
<feature type="transmembrane region" description="Helical" evidence="9">
    <location>
        <begin position="233"/>
        <end position="254"/>
    </location>
</feature>
<feature type="transmembrane region" description="Helical" evidence="9">
    <location>
        <begin position="38"/>
        <end position="58"/>
    </location>
</feature>
<sequence length="418" mass="43609">MTADNVWLLTAAALVIFMTPGVAFFYGGLVKSKSVVSMMMMSFGALGLISVLWVLFVYNMGLITPDTAGNGWLPANPFHDLGMLKSVKDNGFISMIFDGSFAIITVALVSGAIADRARFWPWMIFAGVWGTLDYGVVKGWVWALDGDGNATGWIGKGINGVGALDWAGGTAVHINAGAAALALALVLGKRKVGFSKEESVAHNVPLVLIGTAILWFGWFGFNVGYNGGTDAGAGLIALNTLAAPAAAMLGWLIVEQFREGKPTAVGAASGIVAGLVAITPACAFVNPVWAIVLGLLAGAVCAFAIDLKFKLGFDDTLDVVGIHMVGGFIGCWFLGFFAQYTVGSEGVVANKTGLFYGGGAGQLLTQVVTSLGVFAYSFILALVIGFAIEKTIGFRAKEEDEIAGIDLALHGEGYNYGM</sequence>
<dbReference type="InterPro" id="IPR024041">
    <property type="entry name" value="NH4_transpt_AmtB-like_dom"/>
</dbReference>
<feature type="transmembrane region" description="Helical" evidence="9">
    <location>
        <begin position="363"/>
        <end position="388"/>
    </location>
</feature>
<evidence type="ECO:0000256" key="3">
    <source>
        <dbReference type="ARBA" id="ARBA00022448"/>
    </source>
</evidence>
<dbReference type="EMBL" id="BMNI01000002">
    <property type="protein sequence ID" value="GGO87576.1"/>
    <property type="molecule type" value="Genomic_DNA"/>
</dbReference>
<evidence type="ECO:0000313" key="11">
    <source>
        <dbReference type="EMBL" id="GGO87576.1"/>
    </source>
</evidence>
<feature type="transmembrane region" description="Helical" evidence="9">
    <location>
        <begin position="200"/>
        <end position="221"/>
    </location>
</feature>
<comment type="caution">
    <text evidence="11">The sequence shown here is derived from an EMBL/GenBank/DDBJ whole genome shotgun (WGS) entry which is preliminary data.</text>
</comment>
<accession>A0ABQ2N8R9</accession>
<dbReference type="SUPFAM" id="SSF111352">
    <property type="entry name" value="Ammonium transporter"/>
    <property type="match status" value="1"/>
</dbReference>
<dbReference type="InterPro" id="IPR001905">
    <property type="entry name" value="Ammonium_transpt"/>
</dbReference>
<dbReference type="PROSITE" id="PS01219">
    <property type="entry name" value="AMMONIUM_TRANSP"/>
    <property type="match status" value="1"/>
</dbReference>